<dbReference type="Proteomes" id="UP001320209">
    <property type="component" value="Chromosome"/>
</dbReference>
<dbReference type="SUPFAM" id="SSF48371">
    <property type="entry name" value="ARM repeat"/>
    <property type="match status" value="1"/>
</dbReference>
<keyword evidence="2" id="KW-1185">Reference proteome</keyword>
<dbReference type="EMBL" id="AP025225">
    <property type="protein sequence ID" value="BDB96382.1"/>
    <property type="molecule type" value="Genomic_DNA"/>
</dbReference>
<organism evidence="1 2">
    <name type="scientific">Candidatus Hydrogenosomobacter endosymbioticus</name>
    <dbReference type="NCBI Taxonomy" id="2558174"/>
    <lineage>
        <taxon>Bacteria</taxon>
        <taxon>Pseudomonadati</taxon>
        <taxon>Pseudomonadota</taxon>
        <taxon>Alphaproteobacteria</taxon>
        <taxon>Holosporales</taxon>
        <taxon>Holosporaceae</taxon>
        <taxon>Candidatus Hydrogenosomobacter</taxon>
    </lineage>
</organism>
<evidence type="ECO:0008006" key="3">
    <source>
        <dbReference type="Google" id="ProtNLM"/>
    </source>
</evidence>
<gene>
    <name evidence="1" type="ORF">HYD_5150</name>
</gene>
<name>A0ABN6L3C2_9PROT</name>
<dbReference type="InterPro" id="IPR016024">
    <property type="entry name" value="ARM-type_fold"/>
</dbReference>
<dbReference type="InterPro" id="IPR014825">
    <property type="entry name" value="DNA_alkylation"/>
</dbReference>
<sequence length="236" mass="27799">MHSMLQTIRKVLVESIDSTPHIVSSLFKTGVGDYAEHDRFLGVRVPAIRKIAKEFMHISFENLIFLMRSAMNEERLLALVILTEKYKTAPVQQRDAIYQFYKDNIFYVNNWNLVDMSAHTIIGAHLFDKDRYLLEKFAESDSLWERRISIVATWYFIRRGDLEWTFKIAALLLSDKQDLVHKAVGWMLREAGKQNQGQLELFLARNSRLMPRTMLRYATEKLSENRKKYYLTKSVI</sequence>
<accession>A0ABN6L3C2</accession>
<dbReference type="Gene3D" id="1.25.10.90">
    <property type="match status" value="1"/>
</dbReference>
<dbReference type="PANTHER" id="PTHR34070:SF1">
    <property type="entry name" value="DNA ALKYLATION REPAIR PROTEIN"/>
    <property type="match status" value="1"/>
</dbReference>
<dbReference type="CDD" id="cd06561">
    <property type="entry name" value="AlkD_like"/>
    <property type="match status" value="1"/>
</dbReference>
<dbReference type="PANTHER" id="PTHR34070">
    <property type="entry name" value="ARMADILLO-TYPE FOLD"/>
    <property type="match status" value="1"/>
</dbReference>
<dbReference type="Pfam" id="PF08713">
    <property type="entry name" value="DNA_alkylation"/>
    <property type="match status" value="1"/>
</dbReference>
<reference evidence="1" key="1">
    <citation type="submission" date="2021-10" db="EMBL/GenBank/DDBJ databases">
        <title>Genome Sequence of The Candidatus Hydrogeosomobacter endosymbioticus, an Intracellular Bacterial Symbiont of the Anaerobic Ciliate GW7.</title>
        <authorList>
            <person name="Shiohama Y."/>
            <person name="Shinzato N."/>
        </authorList>
    </citation>
    <scope>NUCLEOTIDE SEQUENCE [LARGE SCALE GENOMIC DNA]</scope>
    <source>
        <strain evidence="1">200920</strain>
    </source>
</reference>
<evidence type="ECO:0000313" key="1">
    <source>
        <dbReference type="EMBL" id="BDB96382.1"/>
    </source>
</evidence>
<proteinExistence type="predicted"/>
<protein>
    <recommendedName>
        <fullName evidence="3">DNA alkylation repair protein</fullName>
    </recommendedName>
</protein>
<evidence type="ECO:0000313" key="2">
    <source>
        <dbReference type="Proteomes" id="UP001320209"/>
    </source>
</evidence>